<dbReference type="AlphaFoldDB" id="A0A455U4D1"/>
<organism evidence="1 2">
    <name type="scientific">Vreelandella sulfidaeris</name>
    <dbReference type="NCBI Taxonomy" id="115553"/>
    <lineage>
        <taxon>Bacteria</taxon>
        <taxon>Pseudomonadati</taxon>
        <taxon>Pseudomonadota</taxon>
        <taxon>Gammaproteobacteria</taxon>
        <taxon>Oceanospirillales</taxon>
        <taxon>Halomonadaceae</taxon>
        <taxon>Vreelandella</taxon>
    </lineage>
</organism>
<protein>
    <submittedName>
        <fullName evidence="1">Uncharacterized protein</fullName>
    </submittedName>
</protein>
<dbReference type="KEGG" id="hsr:HSBAA_20710"/>
<evidence type="ECO:0000313" key="2">
    <source>
        <dbReference type="Proteomes" id="UP000320231"/>
    </source>
</evidence>
<sequence length="60" mass="6825">MMYLENGDIARLTRESITLVDRLGQPAQRQVITSSLSPNAVELGDYSHYMQKKFSSSPRH</sequence>
<name>A0A455U4D1_9GAMM</name>
<accession>A0A455U4D1</accession>
<proteinExistence type="predicted"/>
<gene>
    <name evidence="1" type="ORF">HSBAA_20710</name>
</gene>
<dbReference type="Proteomes" id="UP000320231">
    <property type="component" value="Chromosome"/>
</dbReference>
<evidence type="ECO:0000313" key="1">
    <source>
        <dbReference type="EMBL" id="BBI60765.1"/>
    </source>
</evidence>
<reference evidence="1 2" key="1">
    <citation type="journal article" date="2019" name="Microbiol. Resour. Announc.">
        <title>Complete Genome Sequence of Halomonas sulfidaeris Strain Esulfide1 Isolated from a Metal Sulfide Rock at a Depth of 2,200 Meters, Obtained Using Nanopore Sequencing.</title>
        <authorList>
            <person name="Saito M."/>
            <person name="Nishigata A."/>
            <person name="Galipon J."/>
            <person name="Arakawa K."/>
        </authorList>
    </citation>
    <scope>NUCLEOTIDE SEQUENCE [LARGE SCALE GENOMIC DNA]</scope>
    <source>
        <strain evidence="1 2">ATCC BAA-803</strain>
    </source>
</reference>
<dbReference type="EMBL" id="AP019514">
    <property type="protein sequence ID" value="BBI60765.1"/>
    <property type="molecule type" value="Genomic_DNA"/>
</dbReference>